<keyword evidence="3" id="KW-1133">Transmembrane helix</keyword>
<comment type="caution">
    <text evidence="4">The sequence shown here is derived from an EMBL/GenBank/DDBJ whole genome shotgun (WGS) entry which is preliminary data.</text>
</comment>
<sequence length="175" mass="19109">MQHKQDGFSLIEVLVSITILSIISVSLISIFSQSLSASRTSTELTFANYLAKNATSYIKREAIEATTNEAFSFVSLSQEALKAVYLNGNYVIPEPATPSCGVSSICTSIFTDPEINNISFDVKYSVTPHKMEGEVNPNLLDLYVYVYVEGTTEPITTLKGSITNATLNQSFPTTK</sequence>
<dbReference type="SUPFAM" id="SSF54523">
    <property type="entry name" value="Pili subunits"/>
    <property type="match status" value="1"/>
</dbReference>
<keyword evidence="3" id="KW-0812">Transmembrane</keyword>
<accession>A0AAW3MA91</accession>
<name>A0AAW3MA91_9BACL</name>
<evidence type="ECO:0000313" key="4">
    <source>
        <dbReference type="EMBL" id="KTR26263.1"/>
    </source>
</evidence>
<comment type="subcellular location">
    <subcellularLocation>
        <location evidence="1">Cell surface</location>
    </subcellularLocation>
</comment>
<dbReference type="Pfam" id="PF07963">
    <property type="entry name" value="N_methyl"/>
    <property type="match status" value="1"/>
</dbReference>
<protein>
    <recommendedName>
        <fullName evidence="6">Prepilin-type N-terminal cleavage/methylation domain-containing protein</fullName>
    </recommendedName>
</protein>
<dbReference type="GO" id="GO:0009986">
    <property type="term" value="C:cell surface"/>
    <property type="evidence" value="ECO:0007669"/>
    <property type="project" value="UniProtKB-SubCell"/>
</dbReference>
<evidence type="ECO:0008006" key="6">
    <source>
        <dbReference type="Google" id="ProtNLM"/>
    </source>
</evidence>
<evidence type="ECO:0000313" key="5">
    <source>
        <dbReference type="Proteomes" id="UP000072605"/>
    </source>
</evidence>
<organism evidence="4 5">
    <name type="scientific">Exiguobacterium indicum</name>
    <dbReference type="NCBI Taxonomy" id="296995"/>
    <lineage>
        <taxon>Bacteria</taxon>
        <taxon>Bacillati</taxon>
        <taxon>Bacillota</taxon>
        <taxon>Bacilli</taxon>
        <taxon>Bacillales</taxon>
        <taxon>Bacillales Family XII. Incertae Sedis</taxon>
        <taxon>Exiguobacterium</taxon>
    </lineage>
</organism>
<reference evidence="4 5" key="1">
    <citation type="journal article" date="2016" name="Front. Microbiol.">
        <title>Genomic Resource of Rice Seed Associated Bacteria.</title>
        <authorList>
            <person name="Midha S."/>
            <person name="Bansal K."/>
            <person name="Sharma S."/>
            <person name="Kumar N."/>
            <person name="Patil P.P."/>
            <person name="Chaudhry V."/>
            <person name="Patil P.B."/>
        </authorList>
    </citation>
    <scope>NUCLEOTIDE SEQUENCE [LARGE SCALE GENOMIC DNA]</scope>
    <source>
        <strain evidence="4 5">RSA11</strain>
    </source>
</reference>
<dbReference type="Proteomes" id="UP000072605">
    <property type="component" value="Unassembled WGS sequence"/>
</dbReference>
<keyword evidence="3" id="KW-0472">Membrane</keyword>
<dbReference type="GO" id="GO:0030420">
    <property type="term" value="P:establishment of competence for transformation"/>
    <property type="evidence" value="ECO:0007669"/>
    <property type="project" value="UniProtKB-KW"/>
</dbReference>
<evidence type="ECO:0000256" key="2">
    <source>
        <dbReference type="ARBA" id="ARBA00023287"/>
    </source>
</evidence>
<proteinExistence type="predicted"/>
<gene>
    <name evidence="4" type="ORF">RSA11_11170</name>
</gene>
<dbReference type="InterPro" id="IPR012902">
    <property type="entry name" value="N_methyl_site"/>
</dbReference>
<dbReference type="RefSeq" id="WP_058713793.1">
    <property type="nucleotide sequence ID" value="NZ_LDQV01000025.1"/>
</dbReference>
<dbReference type="InterPro" id="IPR045584">
    <property type="entry name" value="Pilin-like"/>
</dbReference>
<evidence type="ECO:0000256" key="3">
    <source>
        <dbReference type="SAM" id="Phobius"/>
    </source>
</evidence>
<evidence type="ECO:0000256" key="1">
    <source>
        <dbReference type="ARBA" id="ARBA00004241"/>
    </source>
</evidence>
<dbReference type="AlphaFoldDB" id="A0AAW3MA91"/>
<keyword evidence="2" id="KW-0178">Competence</keyword>
<dbReference type="NCBIfam" id="TIGR02532">
    <property type="entry name" value="IV_pilin_GFxxxE"/>
    <property type="match status" value="1"/>
</dbReference>
<feature type="transmembrane region" description="Helical" evidence="3">
    <location>
        <begin position="7"/>
        <end position="31"/>
    </location>
</feature>
<dbReference type="EMBL" id="LDQV01000025">
    <property type="protein sequence ID" value="KTR26263.1"/>
    <property type="molecule type" value="Genomic_DNA"/>
</dbReference>